<dbReference type="EMBL" id="VLKE01000001">
    <property type="protein sequence ID" value="TWH67317.1"/>
    <property type="molecule type" value="Genomic_DNA"/>
</dbReference>
<evidence type="ECO:0000313" key="4">
    <source>
        <dbReference type="EMBL" id="TWH67317.1"/>
    </source>
</evidence>
<dbReference type="InterPro" id="IPR050090">
    <property type="entry name" value="Tyrosine_recombinase_XerCD"/>
</dbReference>
<organism evidence="4 5">
    <name type="scientific">Micromonospora olivasterospora</name>
    <dbReference type="NCBI Taxonomy" id="1880"/>
    <lineage>
        <taxon>Bacteria</taxon>
        <taxon>Bacillati</taxon>
        <taxon>Actinomycetota</taxon>
        <taxon>Actinomycetes</taxon>
        <taxon>Micromonosporales</taxon>
        <taxon>Micromonosporaceae</taxon>
        <taxon>Micromonospora</taxon>
    </lineage>
</organism>
<dbReference type="InterPro" id="IPR011010">
    <property type="entry name" value="DNA_brk_join_enz"/>
</dbReference>
<evidence type="ECO:0000256" key="1">
    <source>
        <dbReference type="ARBA" id="ARBA00023172"/>
    </source>
</evidence>
<keyword evidence="5" id="KW-1185">Reference proteome</keyword>
<name>A0A562I8H0_MICOL</name>
<gene>
    <name evidence="4" type="ORF">JD77_02291</name>
</gene>
<dbReference type="InterPro" id="IPR013762">
    <property type="entry name" value="Integrase-like_cat_sf"/>
</dbReference>
<dbReference type="Pfam" id="PF00589">
    <property type="entry name" value="Phage_integrase"/>
    <property type="match status" value="1"/>
</dbReference>
<dbReference type="PANTHER" id="PTHR30349">
    <property type="entry name" value="PHAGE INTEGRASE-RELATED"/>
    <property type="match status" value="1"/>
</dbReference>
<dbReference type="RefSeq" id="WP_211372536.1">
    <property type="nucleotide sequence ID" value="NZ_BAAATQ010000231.1"/>
</dbReference>
<dbReference type="SUPFAM" id="SSF56349">
    <property type="entry name" value="DNA breaking-rejoining enzymes"/>
    <property type="match status" value="1"/>
</dbReference>
<sequence>MSSYSVRIHAILANELSGKKKSYTVRWKVADKPFRKTFATRALAESFRSKLVVAQREGTAFDEKNGLPEPMARELTSRNWYDLAIAFVDMKWPRAAATQRKSIADALTTVTPALLATSRGAPAEADIRHALYVWIFNKLQRDRDNGVPPERIAPVVRWLGANTLPLAEVANPATIRKALDLLTTRIDGRPAAANTVARKRAVFYSALKYAVELRYLDAHPMDFIQWRAPKNTDQVDRKVVVNPKQARALLTAVGQRDPHLEGFFACMYFAALRPSEVIHLRADECELPEQGWGWLHLSGSTQQVGEDWSDSGESLEDRELKHRAKKATRDVPACPELVRILRHHLRTHCRDANGRMFNAAGARVAPVSKSTYLRAWRQAREAALTPVQQRSPLAHRPYDLRHAAVSLWLNAGVPATQVAQWAGHSVHVLLKVYASCIDGQDEAARKRIEGALGTEQPEVAESEPETPTRIRHDQ</sequence>
<comment type="caution">
    <text evidence="4">The sequence shown here is derived from an EMBL/GenBank/DDBJ whole genome shotgun (WGS) entry which is preliminary data.</text>
</comment>
<protein>
    <submittedName>
        <fullName evidence="4">Phage integrase family protein</fullName>
    </submittedName>
</protein>
<accession>A0A562I8H0</accession>
<dbReference type="AlphaFoldDB" id="A0A562I8H0"/>
<evidence type="ECO:0000313" key="5">
    <source>
        <dbReference type="Proteomes" id="UP000319825"/>
    </source>
</evidence>
<keyword evidence="1" id="KW-0233">DNA recombination</keyword>
<dbReference type="Proteomes" id="UP000319825">
    <property type="component" value="Unassembled WGS sequence"/>
</dbReference>
<dbReference type="GO" id="GO:0003677">
    <property type="term" value="F:DNA binding"/>
    <property type="evidence" value="ECO:0007669"/>
    <property type="project" value="InterPro"/>
</dbReference>
<dbReference type="Gene3D" id="1.10.443.10">
    <property type="entry name" value="Intergrase catalytic core"/>
    <property type="match status" value="1"/>
</dbReference>
<feature type="domain" description="Tyr recombinase" evidence="3">
    <location>
        <begin position="236"/>
        <end position="447"/>
    </location>
</feature>
<dbReference type="PROSITE" id="PS51898">
    <property type="entry name" value="TYR_RECOMBINASE"/>
    <property type="match status" value="1"/>
</dbReference>
<feature type="region of interest" description="Disordered" evidence="2">
    <location>
        <begin position="448"/>
        <end position="474"/>
    </location>
</feature>
<dbReference type="GO" id="GO:0006310">
    <property type="term" value="P:DNA recombination"/>
    <property type="evidence" value="ECO:0007669"/>
    <property type="project" value="UniProtKB-KW"/>
</dbReference>
<dbReference type="GO" id="GO:0015074">
    <property type="term" value="P:DNA integration"/>
    <property type="evidence" value="ECO:0007669"/>
    <property type="project" value="InterPro"/>
</dbReference>
<reference evidence="4 5" key="1">
    <citation type="submission" date="2019-07" db="EMBL/GenBank/DDBJ databases">
        <title>R&amp;d 2014.</title>
        <authorList>
            <person name="Klenk H.-P."/>
        </authorList>
    </citation>
    <scope>NUCLEOTIDE SEQUENCE [LARGE SCALE GENOMIC DNA]</scope>
    <source>
        <strain evidence="4 5">DSM 43868</strain>
    </source>
</reference>
<evidence type="ECO:0000256" key="2">
    <source>
        <dbReference type="SAM" id="MobiDB-lite"/>
    </source>
</evidence>
<evidence type="ECO:0000259" key="3">
    <source>
        <dbReference type="PROSITE" id="PS51898"/>
    </source>
</evidence>
<proteinExistence type="predicted"/>
<dbReference type="InterPro" id="IPR002104">
    <property type="entry name" value="Integrase_catalytic"/>
</dbReference>
<dbReference type="PANTHER" id="PTHR30349:SF64">
    <property type="entry name" value="PROPHAGE INTEGRASE INTD-RELATED"/>
    <property type="match status" value="1"/>
</dbReference>